<gene>
    <name evidence="2" type="ORF">PROVRUST_08505</name>
</gene>
<organism evidence="2 3">
    <name type="scientific">Providencia rustigianii DSM 4541</name>
    <dbReference type="NCBI Taxonomy" id="500637"/>
    <lineage>
        <taxon>Bacteria</taxon>
        <taxon>Pseudomonadati</taxon>
        <taxon>Pseudomonadota</taxon>
        <taxon>Gammaproteobacteria</taxon>
        <taxon>Enterobacterales</taxon>
        <taxon>Morganellaceae</taxon>
        <taxon>Providencia</taxon>
    </lineage>
</organism>
<reference evidence="2" key="1">
    <citation type="submission" date="2009-12" db="EMBL/GenBank/DDBJ databases">
        <authorList>
            <person name="Weinstock G."/>
            <person name="Sodergren E."/>
            <person name="Clifton S."/>
            <person name="Fulton L."/>
            <person name="Fulton B."/>
            <person name="Courtney L."/>
            <person name="Fronick C."/>
            <person name="Harrison M."/>
            <person name="Strong C."/>
            <person name="Farmer C."/>
            <person name="Delahaunty K."/>
            <person name="Markovic C."/>
            <person name="Hall O."/>
            <person name="Minx P."/>
            <person name="Tomlinson C."/>
            <person name="Mitreva M."/>
            <person name="Nelson J."/>
            <person name="Hou S."/>
            <person name="Wollam A."/>
            <person name="Pepin K.H."/>
            <person name="Johnson M."/>
            <person name="Bhonagiri V."/>
            <person name="Nash W.E."/>
            <person name="Warren W."/>
            <person name="Chinwalla A."/>
            <person name="Mardis E.R."/>
            <person name="Wilson R.K."/>
        </authorList>
    </citation>
    <scope>NUCLEOTIDE SEQUENCE [LARGE SCALE GENOMIC DNA]</scope>
    <source>
        <strain evidence="2">DSM 4541</strain>
    </source>
</reference>
<evidence type="ECO:0000256" key="1">
    <source>
        <dbReference type="SAM" id="Coils"/>
    </source>
</evidence>
<name>D1P8C4_9GAMM</name>
<dbReference type="Pfam" id="PF02413">
    <property type="entry name" value="Caudo_TAP"/>
    <property type="match status" value="1"/>
</dbReference>
<accession>D1P8C4</accession>
<dbReference type="InterPro" id="IPR051220">
    <property type="entry name" value="TFA_Chaperone"/>
</dbReference>
<dbReference type="AlphaFoldDB" id="D1P8C4"/>
<keyword evidence="3" id="KW-1185">Reference proteome</keyword>
<evidence type="ECO:0000313" key="2">
    <source>
        <dbReference type="EMBL" id="EFB70361.1"/>
    </source>
</evidence>
<dbReference type="STRING" id="500637.PROVRUST_08505"/>
<dbReference type="HOGENOM" id="CLU_094206_2_0_6"/>
<feature type="coiled-coil region" evidence="1">
    <location>
        <begin position="51"/>
        <end position="82"/>
    </location>
</feature>
<dbReference type="PANTHER" id="PTHR34413:SF2">
    <property type="entry name" value="PROPHAGE TAIL FIBER ASSEMBLY PROTEIN HOMOLOG TFAE-RELATED"/>
    <property type="match status" value="1"/>
</dbReference>
<proteinExistence type="predicted"/>
<sequence>MNYFKHKESGKVFAYDDDQLELAGDNTDLVPMTKKEIEIHLNPPVSKEQHIAEAEQKKQFLLDEAERHIAILERKVRLEMATDDEKDLLTAWEIYSVKTADADTSKAPDIDWGVKPE</sequence>
<comment type="caution">
    <text evidence="2">The sequence shown here is derived from an EMBL/GenBank/DDBJ whole genome shotgun (WGS) entry which is preliminary data.</text>
</comment>
<dbReference type="RefSeq" id="WP_006816480.1">
    <property type="nucleotide sequence ID" value="NZ_GG703829.1"/>
</dbReference>
<protein>
    <submittedName>
        <fullName evidence="2">Caudovirales tail fiber assembly protein</fullName>
    </submittedName>
</protein>
<dbReference type="Proteomes" id="UP000005512">
    <property type="component" value="Unassembled WGS sequence"/>
</dbReference>
<dbReference type="EMBL" id="ABXV02000109">
    <property type="protein sequence ID" value="EFB70361.1"/>
    <property type="molecule type" value="Genomic_DNA"/>
</dbReference>
<dbReference type="PANTHER" id="PTHR34413">
    <property type="entry name" value="PROPHAGE TAIL FIBER ASSEMBLY PROTEIN HOMOLOG TFAE-RELATED-RELATED"/>
    <property type="match status" value="1"/>
</dbReference>
<dbReference type="InterPro" id="IPR003458">
    <property type="entry name" value="Phage_T4_Gp38_tail_assem"/>
</dbReference>
<evidence type="ECO:0000313" key="3">
    <source>
        <dbReference type="Proteomes" id="UP000005512"/>
    </source>
</evidence>
<keyword evidence="1" id="KW-0175">Coiled coil</keyword>